<dbReference type="RefSeq" id="WP_163073641.1">
    <property type="nucleotide sequence ID" value="NZ_CP048630.1"/>
</dbReference>
<dbReference type="Proteomes" id="UP000464751">
    <property type="component" value="Chromosome"/>
</dbReference>
<evidence type="ECO:0000313" key="3">
    <source>
        <dbReference type="Proteomes" id="UP000464751"/>
    </source>
</evidence>
<dbReference type="Gene3D" id="3.30.110.170">
    <property type="entry name" value="Protein of unknown function (DUF541), domain 1"/>
    <property type="match status" value="1"/>
</dbReference>
<dbReference type="GO" id="GO:0006974">
    <property type="term" value="P:DNA damage response"/>
    <property type="evidence" value="ECO:0007669"/>
    <property type="project" value="TreeGrafter"/>
</dbReference>
<evidence type="ECO:0000256" key="1">
    <source>
        <dbReference type="SAM" id="SignalP"/>
    </source>
</evidence>
<reference evidence="2 3" key="1">
    <citation type="submission" date="2020-02" db="EMBL/GenBank/DDBJ databases">
        <authorList>
            <person name="Li G."/>
        </authorList>
    </citation>
    <scope>NUCLEOTIDE SEQUENCE [LARGE SCALE GENOMIC DNA]</scope>
    <source>
        <strain evidence="2 3">DSM 102029</strain>
    </source>
</reference>
<organism evidence="2 3">
    <name type="scientific">Ancylobacter pratisalsi</name>
    <dbReference type="NCBI Taxonomy" id="1745854"/>
    <lineage>
        <taxon>Bacteria</taxon>
        <taxon>Pseudomonadati</taxon>
        <taxon>Pseudomonadota</taxon>
        <taxon>Alphaproteobacteria</taxon>
        <taxon>Hyphomicrobiales</taxon>
        <taxon>Xanthobacteraceae</taxon>
        <taxon>Ancylobacter</taxon>
    </lineage>
</organism>
<keyword evidence="1" id="KW-0732">Signal</keyword>
<dbReference type="AlphaFoldDB" id="A0A6P1YH46"/>
<dbReference type="EMBL" id="CP048630">
    <property type="protein sequence ID" value="QIB32618.1"/>
    <property type="molecule type" value="Genomic_DNA"/>
</dbReference>
<dbReference type="KEGG" id="apra:G3A50_02045"/>
<proteinExistence type="predicted"/>
<feature type="chain" id="PRO_5026947781" evidence="1">
    <location>
        <begin position="23"/>
        <end position="240"/>
    </location>
</feature>
<name>A0A6P1YH46_9HYPH</name>
<dbReference type="Pfam" id="PF04402">
    <property type="entry name" value="SIMPL"/>
    <property type="match status" value="1"/>
</dbReference>
<protein>
    <submittedName>
        <fullName evidence="2">SIMPL domain-containing protein</fullName>
    </submittedName>
</protein>
<dbReference type="InterPro" id="IPR052022">
    <property type="entry name" value="26kDa_periplasmic_antigen"/>
</dbReference>
<keyword evidence="3" id="KW-1185">Reference proteome</keyword>
<evidence type="ECO:0000313" key="2">
    <source>
        <dbReference type="EMBL" id="QIB32618.1"/>
    </source>
</evidence>
<dbReference type="PANTHER" id="PTHR34387:SF1">
    <property type="entry name" value="PERIPLASMIC IMMUNOGENIC PROTEIN"/>
    <property type="match status" value="1"/>
</dbReference>
<accession>A0A6P1YH46</accession>
<sequence>MKFLPACLIAASLMGAIAPVAAQDMSAVPRRPTLTVTGEGTASGVPDMASFSSAVVSEAKTAREALDANSAAVAQMIAAIKGAGVEARDVATSGFSIQPQYAPPKKDSNEAPRITGYEVRNTVSVRLRELARLGELLDQVVTSGANQIGGIAFDIADPSALEDKARVAAVEDARHRAEIMAAAAGQRLVRVLAVSADGAIPPMPRMVASTMMMKADSVPVEAGETEVRANVTLVYEIEPR</sequence>
<gene>
    <name evidence="2" type="ORF">G3A50_02045</name>
</gene>
<dbReference type="Gene3D" id="3.30.70.2970">
    <property type="entry name" value="Protein of unknown function (DUF541), domain 2"/>
    <property type="match status" value="1"/>
</dbReference>
<dbReference type="PANTHER" id="PTHR34387">
    <property type="entry name" value="SLR1258 PROTEIN"/>
    <property type="match status" value="1"/>
</dbReference>
<dbReference type="InterPro" id="IPR007497">
    <property type="entry name" value="SIMPL/DUF541"/>
</dbReference>
<feature type="signal peptide" evidence="1">
    <location>
        <begin position="1"/>
        <end position="22"/>
    </location>
</feature>